<dbReference type="GeneID" id="24137289"/>
<dbReference type="RefSeq" id="XP_012210201.1">
    <property type="nucleotide sequence ID" value="XM_012354811.1"/>
</dbReference>
<dbReference type="InterPro" id="IPR038279">
    <property type="entry name" value="Ndc10_dom2_sf"/>
</dbReference>
<name>A0A067BLL4_SAPPC</name>
<dbReference type="Gene3D" id="1.10.443.20">
    <property type="entry name" value="Centromere DNA-binding protein complex CBF3 subunit, domain 2"/>
    <property type="match status" value="1"/>
</dbReference>
<dbReference type="AlphaFoldDB" id="A0A067BLL4"/>
<feature type="compositionally biased region" description="Pro residues" evidence="1">
    <location>
        <begin position="204"/>
        <end position="219"/>
    </location>
</feature>
<dbReference type="VEuPathDB" id="FungiDB:SPRG_15577"/>
<protein>
    <recommendedName>
        <fullName evidence="2">Ndc10 domain-containing protein</fullName>
    </recommendedName>
</protein>
<evidence type="ECO:0000259" key="2">
    <source>
        <dbReference type="Pfam" id="PF16787"/>
    </source>
</evidence>
<evidence type="ECO:0000313" key="4">
    <source>
        <dbReference type="Proteomes" id="UP000030745"/>
    </source>
</evidence>
<dbReference type="InterPro" id="IPR031872">
    <property type="entry name" value="NDC10_II"/>
</dbReference>
<keyword evidence="4" id="KW-1185">Reference proteome</keyword>
<dbReference type="EMBL" id="KK583371">
    <property type="protein sequence ID" value="KDO19098.1"/>
    <property type="molecule type" value="Genomic_DNA"/>
</dbReference>
<dbReference type="Proteomes" id="UP000030745">
    <property type="component" value="Unassembled WGS sequence"/>
</dbReference>
<feature type="region of interest" description="Disordered" evidence="1">
    <location>
        <begin position="192"/>
        <end position="219"/>
    </location>
</feature>
<gene>
    <name evidence="3" type="ORF">SPRG_15577</name>
</gene>
<dbReference type="GO" id="GO:0003677">
    <property type="term" value="F:DNA binding"/>
    <property type="evidence" value="ECO:0007669"/>
    <property type="project" value="InterPro"/>
</dbReference>
<sequence>MAEMGGASEAQIRRLGHWNNQAMEGCYLTKLPRYLTKLPREAMRVMAGFSPDPRLYYLERGQVEPDQELQALVFPDAANWLAKLNDGKCEATIAARGFLELLMHLRVVLLQDSVLLKKLYPAHPMWSAPLFSHPLYTAFEIKMEHLLIDTNHKALTTSMNLVTSGLEDVRAVVNNLRTDVAAQGQVKWNPTAHLGSLPHELPKSPQPSPPPSPPRPQVP</sequence>
<dbReference type="Pfam" id="PF16787">
    <property type="entry name" value="NDC10_II"/>
    <property type="match status" value="1"/>
</dbReference>
<organism evidence="3 4">
    <name type="scientific">Saprolegnia parasitica (strain CBS 223.65)</name>
    <dbReference type="NCBI Taxonomy" id="695850"/>
    <lineage>
        <taxon>Eukaryota</taxon>
        <taxon>Sar</taxon>
        <taxon>Stramenopiles</taxon>
        <taxon>Oomycota</taxon>
        <taxon>Saprolegniomycetes</taxon>
        <taxon>Saprolegniales</taxon>
        <taxon>Saprolegniaceae</taxon>
        <taxon>Saprolegnia</taxon>
    </lineage>
</organism>
<dbReference type="STRING" id="695850.A0A067BLL4"/>
<feature type="domain" description="Ndc10" evidence="2">
    <location>
        <begin position="2"/>
        <end position="135"/>
    </location>
</feature>
<dbReference type="KEGG" id="spar:SPRG_15577"/>
<evidence type="ECO:0000256" key="1">
    <source>
        <dbReference type="SAM" id="MobiDB-lite"/>
    </source>
</evidence>
<reference evidence="3 4" key="1">
    <citation type="journal article" date="2013" name="PLoS Genet.">
        <title>Distinctive expansion of potential virulence genes in the genome of the oomycete fish pathogen Saprolegnia parasitica.</title>
        <authorList>
            <person name="Jiang R.H."/>
            <person name="de Bruijn I."/>
            <person name="Haas B.J."/>
            <person name="Belmonte R."/>
            <person name="Lobach L."/>
            <person name="Christie J."/>
            <person name="van den Ackerveken G."/>
            <person name="Bottin A."/>
            <person name="Bulone V."/>
            <person name="Diaz-Moreno S.M."/>
            <person name="Dumas B."/>
            <person name="Fan L."/>
            <person name="Gaulin E."/>
            <person name="Govers F."/>
            <person name="Grenville-Briggs L.J."/>
            <person name="Horner N.R."/>
            <person name="Levin J.Z."/>
            <person name="Mammella M."/>
            <person name="Meijer H.J."/>
            <person name="Morris P."/>
            <person name="Nusbaum C."/>
            <person name="Oome S."/>
            <person name="Phillips A.J."/>
            <person name="van Rooyen D."/>
            <person name="Rzeszutek E."/>
            <person name="Saraiva M."/>
            <person name="Secombes C.J."/>
            <person name="Seidl M.F."/>
            <person name="Snel B."/>
            <person name="Stassen J.H."/>
            <person name="Sykes S."/>
            <person name="Tripathy S."/>
            <person name="van den Berg H."/>
            <person name="Vega-Arreguin J.C."/>
            <person name="Wawra S."/>
            <person name="Young S.K."/>
            <person name="Zeng Q."/>
            <person name="Dieguez-Uribeondo J."/>
            <person name="Russ C."/>
            <person name="Tyler B.M."/>
            <person name="van West P."/>
        </authorList>
    </citation>
    <scope>NUCLEOTIDE SEQUENCE [LARGE SCALE GENOMIC DNA]</scope>
    <source>
        <strain evidence="3 4">CBS 223.65</strain>
    </source>
</reference>
<proteinExistence type="predicted"/>
<accession>A0A067BLL4</accession>
<evidence type="ECO:0000313" key="3">
    <source>
        <dbReference type="EMBL" id="KDO19098.1"/>
    </source>
</evidence>
<dbReference type="OrthoDB" id="120763at2759"/>